<feature type="region of interest" description="Disordered" evidence="1">
    <location>
        <begin position="1"/>
        <end position="127"/>
    </location>
</feature>
<dbReference type="Proteomes" id="UP000192775">
    <property type="component" value="Chromosome"/>
</dbReference>
<dbReference type="EMBL" id="CP020715">
    <property type="protein sequence ID" value="ARJ06595.1"/>
    <property type="molecule type" value="Genomic_DNA"/>
</dbReference>
<evidence type="ECO:0000313" key="2">
    <source>
        <dbReference type="EMBL" id="ARJ06595.1"/>
    </source>
</evidence>
<accession>A0A1X9LN06</accession>
<evidence type="ECO:0000313" key="3">
    <source>
        <dbReference type="Proteomes" id="UP000192775"/>
    </source>
</evidence>
<gene>
    <name evidence="2" type="ORF">B5808_16220</name>
</gene>
<dbReference type="KEGG" id="cphy:B5808_16220"/>
<sequence length="127" mass="12308">MTDDRIHDLEPGVGGGTGATTNPGPGHLPHNGRSAAELAPESAAEGYGPAVTPAADADADGAVAPASVDPDAAAAAPAVGEDADAPGSDDERTPGLDEVPGPHGVDDPDQNPPLPDWGPTDGTHGEG</sequence>
<dbReference type="AlphaFoldDB" id="A0A1X9LN06"/>
<keyword evidence="3" id="KW-1185">Reference proteome</keyword>
<feature type="compositionally biased region" description="Basic and acidic residues" evidence="1">
    <location>
        <begin position="1"/>
        <end position="10"/>
    </location>
</feature>
<name>A0A1X9LN06_9MICO</name>
<protein>
    <submittedName>
        <fullName evidence="2">Uncharacterized protein</fullName>
    </submittedName>
</protein>
<reference evidence="2 3" key="1">
    <citation type="submission" date="2017-04" db="EMBL/GenBank/DDBJ databases">
        <authorList>
            <person name="Afonso C.L."/>
            <person name="Miller P.J."/>
            <person name="Scott M.A."/>
            <person name="Spackman E."/>
            <person name="Goraichik I."/>
            <person name="Dimitrov K.M."/>
            <person name="Suarez D.L."/>
            <person name="Swayne D.E."/>
        </authorList>
    </citation>
    <scope>NUCLEOTIDE SEQUENCE [LARGE SCALE GENOMIC DNA]</scope>
    <source>
        <strain evidence="3">XA(T)</strain>
    </source>
</reference>
<proteinExistence type="predicted"/>
<feature type="compositionally biased region" description="Low complexity" evidence="1">
    <location>
        <begin position="34"/>
        <end position="80"/>
    </location>
</feature>
<evidence type="ECO:0000256" key="1">
    <source>
        <dbReference type="SAM" id="MobiDB-lite"/>
    </source>
</evidence>
<dbReference type="RefSeq" id="WP_085020733.1">
    <property type="nucleotide sequence ID" value="NZ_BMHD01000001.1"/>
</dbReference>
<dbReference type="STRING" id="1619308.B5808_16220"/>
<organism evidence="2 3">
    <name type="scientific">Cnuibacter physcomitrellae</name>
    <dbReference type="NCBI Taxonomy" id="1619308"/>
    <lineage>
        <taxon>Bacteria</taxon>
        <taxon>Bacillati</taxon>
        <taxon>Actinomycetota</taxon>
        <taxon>Actinomycetes</taxon>
        <taxon>Micrococcales</taxon>
        <taxon>Microbacteriaceae</taxon>
        <taxon>Cnuibacter</taxon>
    </lineage>
</organism>